<sequence>MQLLNLPRKKLVISSSAGQSVIMSSENNLIAFDSFNEEKISQAASDKLSVPAAAPLRNESMFPITGNLHSEHIDNIPALTIGGSSATASISPCGNNAPAPAVASSGTSSLLPISDGDSCKVIRFYPFAFCMLAIVPEYSAWTQWPRVRSTLTLQPSQVFSKKSPDTGSAGTYNRFFPRSSIKHVRFKNGAKFIAHFQP</sequence>
<proteinExistence type="predicted"/>
<organism evidence="1 2">
    <name type="scientific">Quercus lobata</name>
    <name type="common">Valley oak</name>
    <dbReference type="NCBI Taxonomy" id="97700"/>
    <lineage>
        <taxon>Eukaryota</taxon>
        <taxon>Viridiplantae</taxon>
        <taxon>Streptophyta</taxon>
        <taxon>Embryophyta</taxon>
        <taxon>Tracheophyta</taxon>
        <taxon>Spermatophyta</taxon>
        <taxon>Magnoliopsida</taxon>
        <taxon>eudicotyledons</taxon>
        <taxon>Gunneridae</taxon>
        <taxon>Pentapetalae</taxon>
        <taxon>rosids</taxon>
        <taxon>fabids</taxon>
        <taxon>Fagales</taxon>
        <taxon>Fagaceae</taxon>
        <taxon>Quercus</taxon>
    </lineage>
</organism>
<reference evidence="1" key="2">
    <citation type="submission" date="2021-01" db="UniProtKB">
        <authorList>
            <consortium name="EnsemblPlants"/>
        </authorList>
    </citation>
    <scope>IDENTIFICATION</scope>
</reference>
<dbReference type="Gramene" id="QL05p046769:mrna">
    <property type="protein sequence ID" value="QL05p046769:mrna"/>
    <property type="gene ID" value="QL05p046769"/>
</dbReference>
<dbReference type="Proteomes" id="UP000594261">
    <property type="component" value="Chromosome 5"/>
</dbReference>
<evidence type="ECO:0000313" key="1">
    <source>
        <dbReference type="EnsemblPlants" id="QL05p046769:mrna"/>
    </source>
</evidence>
<dbReference type="EMBL" id="LRBV02000005">
    <property type="status" value="NOT_ANNOTATED_CDS"/>
    <property type="molecule type" value="Genomic_DNA"/>
</dbReference>
<keyword evidence="2" id="KW-1185">Reference proteome</keyword>
<reference evidence="1 2" key="1">
    <citation type="journal article" date="2016" name="G3 (Bethesda)">
        <title>First Draft Assembly and Annotation of the Genome of a California Endemic Oak Quercus lobata Nee (Fagaceae).</title>
        <authorList>
            <person name="Sork V.L."/>
            <person name="Fitz-Gibbon S.T."/>
            <person name="Puiu D."/>
            <person name="Crepeau M."/>
            <person name="Gugger P.F."/>
            <person name="Sherman R."/>
            <person name="Stevens K."/>
            <person name="Langley C.H."/>
            <person name="Pellegrini M."/>
            <person name="Salzberg S.L."/>
        </authorList>
    </citation>
    <scope>NUCLEOTIDE SEQUENCE [LARGE SCALE GENOMIC DNA]</scope>
    <source>
        <strain evidence="1 2">cv. SW786</strain>
    </source>
</reference>
<protein>
    <submittedName>
        <fullName evidence="1">Uncharacterized protein</fullName>
    </submittedName>
</protein>
<dbReference type="AlphaFoldDB" id="A0A7N2LNP0"/>
<name>A0A7N2LNP0_QUELO</name>
<dbReference type="EnsemblPlants" id="QL05p046769:mrna">
    <property type="protein sequence ID" value="QL05p046769:mrna"/>
    <property type="gene ID" value="QL05p046769"/>
</dbReference>
<accession>A0A7N2LNP0</accession>
<dbReference type="InParanoid" id="A0A7N2LNP0"/>
<evidence type="ECO:0000313" key="2">
    <source>
        <dbReference type="Proteomes" id="UP000594261"/>
    </source>
</evidence>